<evidence type="ECO:0000259" key="7">
    <source>
        <dbReference type="Pfam" id="PF00501"/>
    </source>
</evidence>
<dbReference type="OrthoDB" id="2150604at2759"/>
<proteinExistence type="inferred from homology"/>
<dbReference type="InterPro" id="IPR000873">
    <property type="entry name" value="AMP-dep_synth/lig_dom"/>
</dbReference>
<keyword evidence="4" id="KW-0547">Nucleotide-binding</keyword>
<dbReference type="EMBL" id="PDLM01000011">
    <property type="protein sequence ID" value="RDW66506.1"/>
    <property type="molecule type" value="Genomic_DNA"/>
</dbReference>
<comment type="caution">
    <text evidence="9">The sequence shown here is derived from an EMBL/GenBank/DDBJ whole genome shotgun (WGS) entry which is preliminary data.</text>
</comment>
<sequence>MDIVSWTFARAKNPERSLSSRAVRTLVRQLVSGLQQQGLAKGDTVCVLNFNDIYYTTLYLGIIGSGGCFTGANPGYTPYELAHHLRITDAKYLLTGPKTLQVAIEAAGECGLPLSRIFVLNLHGEEIAKGHQSWEKLLQSGEKDWLRGFDAANTPAAYVSTSGTSGLPKAAIITHSYMVSQAQVIGHVIAIPAKKSQLIAIPPFHVLTIPNQHAFPIRQGAPCYIMPRYEQEGFMNAVDKFSISMTTVVPPILMSLSKSDHTQSLQSLRSIHVGGSCATDGMQQQLYEKLHPDARILQVYGMTEAGWASTWQDRKKDQSGSVGKPLPGTKFRLVDHNGTIVKKDGMRGEIHIRSPHPMKGYLNNPKATAEAFSDDGWVKSGDVGYVRNGKWYVIDRTKDLIKVRGWQVSPAEIEAALLEHPAIMDAAVIGMASRDGLGEEPQGFVVRRAGSNLQKDEVKSFLRERLARYKGVEDVKFVDRIPRNPAGKILRRVLRDARGVHPRAPDEAAALAYSNAIRSMERYQQERSVGEQHLIEDVRGRRRRSSSLTDASTIGTSMPPSPVWEDKVTPDTTQKTMKRKAEDLCAPKIKRRSSRFSLSGESA</sequence>
<dbReference type="Pfam" id="PF00501">
    <property type="entry name" value="AMP-binding"/>
    <property type="match status" value="1"/>
</dbReference>
<dbReference type="PANTHER" id="PTHR24096:SF317">
    <property type="entry name" value="ADENYLATE-FORMING ENZYME AFEA"/>
    <property type="match status" value="1"/>
</dbReference>
<evidence type="ECO:0000256" key="5">
    <source>
        <dbReference type="ARBA" id="ARBA00022840"/>
    </source>
</evidence>
<evidence type="ECO:0000259" key="8">
    <source>
        <dbReference type="Pfam" id="PF13193"/>
    </source>
</evidence>
<comment type="similarity">
    <text evidence="2">Belongs to the ATP-dependent AMP-binding enzyme family.</text>
</comment>
<dbReference type="Proteomes" id="UP000256645">
    <property type="component" value="Unassembled WGS sequence"/>
</dbReference>
<evidence type="ECO:0000256" key="2">
    <source>
        <dbReference type="ARBA" id="ARBA00006432"/>
    </source>
</evidence>
<feature type="domain" description="AMP-dependent synthetase/ligase" evidence="7">
    <location>
        <begin position="14"/>
        <end position="362"/>
    </location>
</feature>
<evidence type="ECO:0000256" key="6">
    <source>
        <dbReference type="SAM" id="MobiDB-lite"/>
    </source>
</evidence>
<dbReference type="Pfam" id="PF13193">
    <property type="entry name" value="AMP-binding_C"/>
    <property type="match status" value="1"/>
</dbReference>
<evidence type="ECO:0008006" key="11">
    <source>
        <dbReference type="Google" id="ProtNLM"/>
    </source>
</evidence>
<keyword evidence="5" id="KW-0067">ATP-binding</keyword>
<dbReference type="InterPro" id="IPR042099">
    <property type="entry name" value="ANL_N_sf"/>
</dbReference>
<evidence type="ECO:0000313" key="9">
    <source>
        <dbReference type="EMBL" id="RDW66506.1"/>
    </source>
</evidence>
<name>A0A3D8QXJ4_9HELO</name>
<dbReference type="GO" id="GO:0019748">
    <property type="term" value="P:secondary metabolic process"/>
    <property type="evidence" value="ECO:0007669"/>
    <property type="project" value="TreeGrafter"/>
</dbReference>
<evidence type="ECO:0000256" key="3">
    <source>
        <dbReference type="ARBA" id="ARBA00022598"/>
    </source>
</evidence>
<comment type="pathway">
    <text evidence="1">Secondary metabolite biosynthesis.</text>
</comment>
<accession>A0A3D8QXJ4</accession>
<evidence type="ECO:0000256" key="4">
    <source>
        <dbReference type="ARBA" id="ARBA00022741"/>
    </source>
</evidence>
<reference evidence="9 10" key="1">
    <citation type="journal article" date="2018" name="IMA Fungus">
        <title>IMA Genome-F 9: Draft genome sequence of Annulohypoxylon stygium, Aspergillus mulundensis, Berkeleyomyces basicola (syn. Thielaviopsis basicola), Ceratocystis smalleyi, two Cercospora beticola strains, Coleophoma cylindrospora, Fusarium fracticaudum, Phialophora cf. hyalina, and Morchella septimelata.</title>
        <authorList>
            <person name="Wingfield B.D."/>
            <person name="Bills G.F."/>
            <person name="Dong Y."/>
            <person name="Huang W."/>
            <person name="Nel W.J."/>
            <person name="Swalarsk-Parry B.S."/>
            <person name="Vaghefi N."/>
            <person name="Wilken P.M."/>
            <person name="An Z."/>
            <person name="de Beer Z.W."/>
            <person name="De Vos L."/>
            <person name="Chen L."/>
            <person name="Duong T.A."/>
            <person name="Gao Y."/>
            <person name="Hammerbacher A."/>
            <person name="Kikkert J.R."/>
            <person name="Li Y."/>
            <person name="Li H."/>
            <person name="Li K."/>
            <person name="Li Q."/>
            <person name="Liu X."/>
            <person name="Ma X."/>
            <person name="Naidoo K."/>
            <person name="Pethybridge S.J."/>
            <person name="Sun J."/>
            <person name="Steenkamp E.T."/>
            <person name="van der Nest M.A."/>
            <person name="van Wyk S."/>
            <person name="Wingfield M.J."/>
            <person name="Xiong C."/>
            <person name="Yue Q."/>
            <person name="Zhang X."/>
        </authorList>
    </citation>
    <scope>NUCLEOTIDE SEQUENCE [LARGE SCALE GENOMIC DNA]</scope>
    <source>
        <strain evidence="9 10">BP6252</strain>
    </source>
</reference>
<feature type="compositionally biased region" description="Polar residues" evidence="6">
    <location>
        <begin position="546"/>
        <end position="558"/>
    </location>
</feature>
<dbReference type="PANTHER" id="PTHR24096">
    <property type="entry name" value="LONG-CHAIN-FATTY-ACID--COA LIGASE"/>
    <property type="match status" value="1"/>
</dbReference>
<feature type="compositionally biased region" description="Basic and acidic residues" evidence="6">
    <location>
        <begin position="525"/>
        <end position="539"/>
    </location>
</feature>
<gene>
    <name evidence="9" type="ORF">BP6252_10141</name>
</gene>
<keyword evidence="10" id="KW-1185">Reference proteome</keyword>
<evidence type="ECO:0000313" key="10">
    <source>
        <dbReference type="Proteomes" id="UP000256645"/>
    </source>
</evidence>
<dbReference type="InterPro" id="IPR045851">
    <property type="entry name" value="AMP-bd_C_sf"/>
</dbReference>
<dbReference type="Gene3D" id="3.30.300.30">
    <property type="match status" value="1"/>
</dbReference>
<dbReference type="SUPFAM" id="SSF56801">
    <property type="entry name" value="Acetyl-CoA synthetase-like"/>
    <property type="match status" value="1"/>
</dbReference>
<dbReference type="STRING" id="1849047.A0A3D8QXJ4"/>
<feature type="region of interest" description="Disordered" evidence="6">
    <location>
        <begin position="525"/>
        <end position="603"/>
    </location>
</feature>
<keyword evidence="3" id="KW-0436">Ligase</keyword>
<dbReference type="AlphaFoldDB" id="A0A3D8QXJ4"/>
<feature type="domain" description="AMP-binding enzyme C-terminal" evidence="8">
    <location>
        <begin position="412"/>
        <end position="488"/>
    </location>
</feature>
<organism evidence="9 10">
    <name type="scientific">Coleophoma cylindrospora</name>
    <dbReference type="NCBI Taxonomy" id="1849047"/>
    <lineage>
        <taxon>Eukaryota</taxon>
        <taxon>Fungi</taxon>
        <taxon>Dikarya</taxon>
        <taxon>Ascomycota</taxon>
        <taxon>Pezizomycotina</taxon>
        <taxon>Leotiomycetes</taxon>
        <taxon>Helotiales</taxon>
        <taxon>Dermateaceae</taxon>
        <taxon>Coleophoma</taxon>
    </lineage>
</organism>
<evidence type="ECO:0000256" key="1">
    <source>
        <dbReference type="ARBA" id="ARBA00005179"/>
    </source>
</evidence>
<dbReference type="GO" id="GO:0016405">
    <property type="term" value="F:CoA-ligase activity"/>
    <property type="evidence" value="ECO:0007669"/>
    <property type="project" value="TreeGrafter"/>
</dbReference>
<dbReference type="GO" id="GO:0005524">
    <property type="term" value="F:ATP binding"/>
    <property type="evidence" value="ECO:0007669"/>
    <property type="project" value="UniProtKB-KW"/>
</dbReference>
<protein>
    <recommendedName>
        <fullName evidence="11">Acetyl-CoA synthetase-like protein</fullName>
    </recommendedName>
</protein>
<dbReference type="Gene3D" id="3.40.50.12780">
    <property type="entry name" value="N-terminal domain of ligase-like"/>
    <property type="match status" value="1"/>
</dbReference>
<dbReference type="InterPro" id="IPR025110">
    <property type="entry name" value="AMP-bd_C"/>
</dbReference>